<organism evidence="5 6">
    <name type="scientific">Simkania negevensis</name>
    <dbReference type="NCBI Taxonomy" id="83561"/>
    <lineage>
        <taxon>Bacteria</taxon>
        <taxon>Pseudomonadati</taxon>
        <taxon>Chlamydiota</taxon>
        <taxon>Chlamydiia</taxon>
        <taxon>Parachlamydiales</taxon>
        <taxon>Simkaniaceae</taxon>
        <taxon>Simkania</taxon>
    </lineage>
</organism>
<protein>
    <submittedName>
        <fullName evidence="5">Transporter substrate-binding domain-containing protein</fullName>
    </submittedName>
</protein>
<dbReference type="Pfam" id="PF00497">
    <property type="entry name" value="SBP_bac_3"/>
    <property type="match status" value="1"/>
</dbReference>
<dbReference type="PANTHER" id="PTHR35936:SF17">
    <property type="entry name" value="ARGININE-BINDING EXTRACELLULAR PROTEIN ARTP"/>
    <property type="match status" value="1"/>
</dbReference>
<accession>A0ABS3APD4</accession>
<dbReference type="SMART" id="SM00062">
    <property type="entry name" value="PBPb"/>
    <property type="match status" value="1"/>
</dbReference>
<evidence type="ECO:0000259" key="4">
    <source>
        <dbReference type="SMART" id="SM00062"/>
    </source>
</evidence>
<evidence type="ECO:0000256" key="1">
    <source>
        <dbReference type="ARBA" id="ARBA00022729"/>
    </source>
</evidence>
<dbReference type="PANTHER" id="PTHR35936">
    <property type="entry name" value="MEMBRANE-BOUND LYTIC MUREIN TRANSGLYCOSYLASE F"/>
    <property type="match status" value="1"/>
</dbReference>
<evidence type="ECO:0000256" key="2">
    <source>
        <dbReference type="SAM" id="MobiDB-lite"/>
    </source>
</evidence>
<evidence type="ECO:0000313" key="6">
    <source>
        <dbReference type="Proteomes" id="UP000722121"/>
    </source>
</evidence>
<gene>
    <name evidence="5" type="ORF">JYU14_00245</name>
</gene>
<comment type="caution">
    <text evidence="5">The sequence shown here is derived from an EMBL/GenBank/DDBJ whole genome shotgun (WGS) entry which is preliminary data.</text>
</comment>
<keyword evidence="1 3" id="KW-0732">Signal</keyword>
<proteinExistence type="predicted"/>
<reference evidence="5 6" key="1">
    <citation type="submission" date="2021-02" db="EMBL/GenBank/DDBJ databases">
        <title>Activity-based single-cell genomes from oceanic crustal fluid captures similar information to metagenomic and metatranscriptomic surveys with orders of magnitude less sampling.</title>
        <authorList>
            <person name="D'Angelo T.S."/>
            <person name="Orcutt B.N."/>
        </authorList>
    </citation>
    <scope>NUCLEOTIDE SEQUENCE [LARGE SCALE GENOMIC DNA]</scope>
    <source>
        <strain evidence="5">AH-315-G07</strain>
    </source>
</reference>
<feature type="chain" id="PRO_5046346126" evidence="3">
    <location>
        <begin position="33"/>
        <end position="291"/>
    </location>
</feature>
<evidence type="ECO:0000256" key="3">
    <source>
        <dbReference type="SAM" id="SignalP"/>
    </source>
</evidence>
<feature type="domain" description="Solute-binding protein family 3/N-terminal" evidence="4">
    <location>
        <begin position="35"/>
        <end position="254"/>
    </location>
</feature>
<keyword evidence="6" id="KW-1185">Reference proteome</keyword>
<dbReference type="InterPro" id="IPR001638">
    <property type="entry name" value="Solute-binding_3/MltF_N"/>
</dbReference>
<dbReference type="Proteomes" id="UP000722121">
    <property type="component" value="Unassembled WGS sequence"/>
</dbReference>
<dbReference type="Gene3D" id="3.40.190.10">
    <property type="entry name" value="Periplasmic binding protein-like II"/>
    <property type="match status" value="2"/>
</dbReference>
<feature type="signal peptide" evidence="3">
    <location>
        <begin position="1"/>
        <end position="32"/>
    </location>
</feature>
<sequence>MPYHRTPLRQFSPIIVAFLFCFALLPSCSKQDAGNNVVGIDPSWRPLDIGKNAVNVYGFTIEAINTIERAEHLTLPIITTAPAFLEKGLKQGRYTAILSAMLINQVVKDQYDYSLPLLLVGPVLVVPHNAPISKLREMAGKKVATITESNSFTLLEKHPHILINLYSTITDALAQVANGKVDGALIPALTAYDYCNNIYHGVLKVATPPLSQQGIRLFALKDQNKQLIDSFDNAIRSLQKKGTFDTLMAKWGIAYLPSPPKKPLPEEKESRPSSAPPPRCNITPALHKNHP</sequence>
<dbReference type="EMBL" id="JAFITR010000002">
    <property type="protein sequence ID" value="MBN4066501.1"/>
    <property type="molecule type" value="Genomic_DNA"/>
</dbReference>
<feature type="region of interest" description="Disordered" evidence="2">
    <location>
        <begin position="257"/>
        <end position="291"/>
    </location>
</feature>
<name>A0ABS3APD4_9BACT</name>
<evidence type="ECO:0000313" key="5">
    <source>
        <dbReference type="EMBL" id="MBN4066501.1"/>
    </source>
</evidence>
<dbReference type="SUPFAM" id="SSF53850">
    <property type="entry name" value="Periplasmic binding protein-like II"/>
    <property type="match status" value="1"/>
</dbReference>